<evidence type="ECO:0000256" key="4">
    <source>
        <dbReference type="ARBA" id="ARBA00023125"/>
    </source>
</evidence>
<comment type="caution">
    <text evidence="8">The sequence shown here is derived from an EMBL/GenBank/DDBJ whole genome shotgun (WGS) entry which is preliminary data.</text>
</comment>
<keyword evidence="9" id="KW-1185">Reference proteome</keyword>
<dbReference type="InterPro" id="IPR001138">
    <property type="entry name" value="Zn2Cys6_DnaBD"/>
</dbReference>
<keyword evidence="3" id="KW-0805">Transcription regulation</keyword>
<evidence type="ECO:0000256" key="1">
    <source>
        <dbReference type="ARBA" id="ARBA00022723"/>
    </source>
</evidence>
<evidence type="ECO:0000256" key="6">
    <source>
        <dbReference type="ARBA" id="ARBA00023242"/>
    </source>
</evidence>
<dbReference type="AlphaFoldDB" id="A0AAN7WU71"/>
<protein>
    <recommendedName>
        <fullName evidence="7">Zn(2)-C6 fungal-type domain-containing protein</fullName>
    </recommendedName>
</protein>
<dbReference type="InterPro" id="IPR036864">
    <property type="entry name" value="Zn2-C6_fun-type_DNA-bd_sf"/>
</dbReference>
<sequence length="573" mass="66211">MSDNTSCHSKTDSLILKKSSRACDRCHKRRIKCQFDSSIGKCLNCHKFLHNCTFHRVPQKRGPHRKKWNIATSTNFKSPSFSIIVNKNALNLSTINMPGYHIDKENGEVCMPKDTIILNPGNVEKIISIIDEQLPIKISNRMSHSLSSILETYYQNFHDNLGIFPLDSISQFQNTILDIVKEKKLIMVFHSILETLFHGDELEKKKKWKLLWNQLVAIDYIEAVTDYILYLICHLLICIMVPINPKVLGYCVGTYYEICKKMPTDINLRIRRVIQLLNLLNQRFNNMDSMFTIATNNHDDTFFIKDNISEIITILNNDNDLKPLKLISFKNVNHIWLDNCEIEQRKKLFIKALQNKNIDFKNVVNTLCSLIISMLGLLRHVDSDNYTNSILQILKNRNKTKYKYEFGLKLIINKLKRLYDIIKDTPSFLINMVMYSNLNNTDLVMNQLSTSLNELVQITTLINKLSRNDYKSNCYSNNSSNNNNHNNCSANISYILCEGQEQHNNIYNSSERCKVKPNSPSLENLINNSNKSQNENLLFESSLRNPSTNISIANQNTLSQKLNQLSKKLQAIG</sequence>
<name>A0AAN7WU71_9SACH</name>
<evidence type="ECO:0000256" key="3">
    <source>
        <dbReference type="ARBA" id="ARBA00023015"/>
    </source>
</evidence>
<keyword evidence="4" id="KW-0238">DNA-binding</keyword>
<dbReference type="Gene3D" id="4.10.240.10">
    <property type="entry name" value="Zn(2)-C6 fungal-type DNA-binding domain"/>
    <property type="match status" value="1"/>
</dbReference>
<dbReference type="GO" id="GO:0000981">
    <property type="term" value="F:DNA-binding transcription factor activity, RNA polymerase II-specific"/>
    <property type="evidence" value="ECO:0007669"/>
    <property type="project" value="InterPro"/>
</dbReference>
<evidence type="ECO:0000256" key="5">
    <source>
        <dbReference type="ARBA" id="ARBA00023163"/>
    </source>
</evidence>
<reference evidence="9" key="1">
    <citation type="submission" date="2023-07" db="EMBL/GenBank/DDBJ databases">
        <title>A draft genome of Kazachstania heterogenica Y-27499.</title>
        <authorList>
            <person name="Donic C."/>
            <person name="Kralova J.S."/>
            <person name="Fidel L."/>
            <person name="Ben-Dor S."/>
            <person name="Jung S."/>
        </authorList>
    </citation>
    <scope>NUCLEOTIDE SEQUENCE [LARGE SCALE GENOMIC DNA]</scope>
    <source>
        <strain evidence="9">Y27499</strain>
    </source>
</reference>
<feature type="domain" description="Zn(2)-C6 fungal-type" evidence="7">
    <location>
        <begin position="22"/>
        <end position="54"/>
    </location>
</feature>
<dbReference type="GO" id="GO:0008270">
    <property type="term" value="F:zinc ion binding"/>
    <property type="evidence" value="ECO:0007669"/>
    <property type="project" value="InterPro"/>
</dbReference>
<keyword evidence="6" id="KW-0539">Nucleus</keyword>
<dbReference type="InterPro" id="IPR050797">
    <property type="entry name" value="Carb_Metab_Trans_Reg"/>
</dbReference>
<keyword evidence="5" id="KW-0804">Transcription</keyword>
<dbReference type="EMBL" id="JAWIZZ010000006">
    <property type="protein sequence ID" value="KAK5782143.1"/>
    <property type="molecule type" value="Genomic_DNA"/>
</dbReference>
<dbReference type="SMART" id="SM00066">
    <property type="entry name" value="GAL4"/>
    <property type="match status" value="1"/>
</dbReference>
<evidence type="ECO:0000256" key="2">
    <source>
        <dbReference type="ARBA" id="ARBA00022833"/>
    </source>
</evidence>
<organism evidence="8 9">
    <name type="scientific">Arxiozyma heterogenica</name>
    <dbReference type="NCBI Taxonomy" id="278026"/>
    <lineage>
        <taxon>Eukaryota</taxon>
        <taxon>Fungi</taxon>
        <taxon>Dikarya</taxon>
        <taxon>Ascomycota</taxon>
        <taxon>Saccharomycotina</taxon>
        <taxon>Saccharomycetes</taxon>
        <taxon>Saccharomycetales</taxon>
        <taxon>Saccharomycetaceae</taxon>
        <taxon>Arxiozyma</taxon>
    </lineage>
</organism>
<dbReference type="PROSITE" id="PS00463">
    <property type="entry name" value="ZN2_CY6_FUNGAL_1"/>
    <property type="match status" value="1"/>
</dbReference>
<dbReference type="PROSITE" id="PS50048">
    <property type="entry name" value="ZN2_CY6_FUNGAL_2"/>
    <property type="match status" value="1"/>
</dbReference>
<gene>
    <name evidence="8" type="ORF">RI543_000067</name>
</gene>
<dbReference type="PANTHER" id="PTHR31668">
    <property type="entry name" value="GLUCOSE TRANSPORT TRANSCRIPTION REGULATOR RGT1-RELATED-RELATED"/>
    <property type="match status" value="1"/>
</dbReference>
<dbReference type="Pfam" id="PF00172">
    <property type="entry name" value="Zn_clus"/>
    <property type="match status" value="1"/>
</dbReference>
<keyword evidence="1" id="KW-0479">Metal-binding</keyword>
<dbReference type="CDD" id="cd00067">
    <property type="entry name" value="GAL4"/>
    <property type="match status" value="1"/>
</dbReference>
<dbReference type="SUPFAM" id="SSF57701">
    <property type="entry name" value="Zn2/Cys6 DNA-binding domain"/>
    <property type="match status" value="1"/>
</dbReference>
<dbReference type="Proteomes" id="UP001306508">
    <property type="component" value="Unassembled WGS sequence"/>
</dbReference>
<accession>A0AAN7WU71</accession>
<proteinExistence type="predicted"/>
<evidence type="ECO:0000313" key="8">
    <source>
        <dbReference type="EMBL" id="KAK5782143.1"/>
    </source>
</evidence>
<dbReference type="GO" id="GO:0003677">
    <property type="term" value="F:DNA binding"/>
    <property type="evidence" value="ECO:0007669"/>
    <property type="project" value="UniProtKB-KW"/>
</dbReference>
<evidence type="ECO:0000313" key="9">
    <source>
        <dbReference type="Proteomes" id="UP001306508"/>
    </source>
</evidence>
<evidence type="ECO:0000259" key="7">
    <source>
        <dbReference type="PROSITE" id="PS50048"/>
    </source>
</evidence>
<keyword evidence="2" id="KW-0862">Zinc</keyword>